<reference evidence="6" key="1">
    <citation type="submission" date="2018-07" db="EMBL/GenBank/DDBJ databases">
        <title>Complete genome sequence of Sphingomonas bisphenolicum strain AO1, a bisphenol A degradative bacterium isolated from Japanese farm field.</title>
        <authorList>
            <person name="Murakami M."/>
            <person name="Koh M."/>
            <person name="Koba S."/>
            <person name="Matsumura Y."/>
        </authorList>
    </citation>
    <scope>NUCLEOTIDE SEQUENCE</scope>
    <source>
        <strain evidence="6">AO1</strain>
    </source>
</reference>
<gene>
    <name evidence="6" type="ORF">SBA_ch2_0030</name>
</gene>
<sequence>MRMQGKVEMPTQSFEASGPPDRASLDFLFPQEFETSLDAAVAAMGARFEVRRFFWRERKEIAFTPPCSYFEVTRFPSMGRYLASAADFCAQGEVRFYPWARPFQMHWEEHEQRSLFCRIDVRALTGLSMELSDRQLRDTIDMRNPHVRALLLRAQRELMAPGLCSQLVLDSISMGLAAEIVQQFGPETRSNFSSGPALDQRYLARLVAYIREQPGKVEIAKLAAERGVGVRHYERLFRAATGESPAAFCRRHMLALAKDLLMDRSLLVKEIAYRCGFANTASFGVAFRQMEGCSPQQFRNRFLTH</sequence>
<keyword evidence="7" id="KW-1185">Reference proteome</keyword>
<organism evidence="6 7">
    <name type="scientific">Sphingomonas bisphenolicum</name>
    <dbReference type="NCBI Taxonomy" id="296544"/>
    <lineage>
        <taxon>Bacteria</taxon>
        <taxon>Pseudomonadati</taxon>
        <taxon>Pseudomonadota</taxon>
        <taxon>Alphaproteobacteria</taxon>
        <taxon>Sphingomonadales</taxon>
        <taxon>Sphingomonadaceae</taxon>
        <taxon>Sphingomonas</taxon>
    </lineage>
</organism>
<dbReference type="PANTHER" id="PTHR46796:SF6">
    <property type="entry name" value="ARAC SUBFAMILY"/>
    <property type="match status" value="1"/>
</dbReference>
<dbReference type="InterPro" id="IPR018060">
    <property type="entry name" value="HTH_AraC"/>
</dbReference>
<keyword evidence="1" id="KW-0805">Transcription regulation</keyword>
<dbReference type="Pfam" id="PF12833">
    <property type="entry name" value="HTH_18"/>
    <property type="match status" value="1"/>
</dbReference>
<dbReference type="PANTHER" id="PTHR46796">
    <property type="entry name" value="HTH-TYPE TRANSCRIPTIONAL ACTIVATOR RHAS-RELATED"/>
    <property type="match status" value="1"/>
</dbReference>
<name>A0ABM7G9E0_9SPHN</name>
<keyword evidence="3" id="KW-0804">Transcription</keyword>
<protein>
    <recommendedName>
        <fullName evidence="5">HTH araC/xylS-type domain-containing protein</fullName>
    </recommendedName>
</protein>
<evidence type="ECO:0000313" key="7">
    <source>
        <dbReference type="Proteomes" id="UP001059971"/>
    </source>
</evidence>
<evidence type="ECO:0000313" key="6">
    <source>
        <dbReference type="EMBL" id="BBF71470.1"/>
    </source>
</evidence>
<accession>A0ABM7G9E0</accession>
<feature type="domain" description="HTH araC/xylS-type" evidence="5">
    <location>
        <begin position="204"/>
        <end position="301"/>
    </location>
</feature>
<dbReference type="PROSITE" id="PS01124">
    <property type="entry name" value="HTH_ARAC_FAMILY_2"/>
    <property type="match status" value="1"/>
</dbReference>
<feature type="region of interest" description="Disordered" evidence="4">
    <location>
        <begin position="1"/>
        <end position="20"/>
    </location>
</feature>
<dbReference type="Gene3D" id="1.10.10.60">
    <property type="entry name" value="Homeodomain-like"/>
    <property type="match status" value="2"/>
</dbReference>
<proteinExistence type="predicted"/>
<evidence type="ECO:0000256" key="1">
    <source>
        <dbReference type="ARBA" id="ARBA00023015"/>
    </source>
</evidence>
<dbReference type="SMART" id="SM00342">
    <property type="entry name" value="HTH_ARAC"/>
    <property type="match status" value="1"/>
</dbReference>
<dbReference type="EMBL" id="AP018818">
    <property type="protein sequence ID" value="BBF71470.1"/>
    <property type="molecule type" value="Genomic_DNA"/>
</dbReference>
<dbReference type="InterPro" id="IPR050204">
    <property type="entry name" value="AraC_XylS_family_regulators"/>
</dbReference>
<evidence type="ECO:0000256" key="3">
    <source>
        <dbReference type="ARBA" id="ARBA00023163"/>
    </source>
</evidence>
<dbReference type="Proteomes" id="UP001059971">
    <property type="component" value="Chromosome 2"/>
</dbReference>
<keyword evidence="2" id="KW-0238">DNA-binding</keyword>
<dbReference type="InterPro" id="IPR020449">
    <property type="entry name" value="Tscrpt_reg_AraC-type_HTH"/>
</dbReference>
<evidence type="ECO:0000259" key="5">
    <source>
        <dbReference type="PROSITE" id="PS01124"/>
    </source>
</evidence>
<dbReference type="PRINTS" id="PR00032">
    <property type="entry name" value="HTHARAC"/>
</dbReference>
<dbReference type="SUPFAM" id="SSF46689">
    <property type="entry name" value="Homeodomain-like"/>
    <property type="match status" value="1"/>
</dbReference>
<evidence type="ECO:0000256" key="4">
    <source>
        <dbReference type="SAM" id="MobiDB-lite"/>
    </source>
</evidence>
<evidence type="ECO:0000256" key="2">
    <source>
        <dbReference type="ARBA" id="ARBA00023125"/>
    </source>
</evidence>
<dbReference type="InterPro" id="IPR009057">
    <property type="entry name" value="Homeodomain-like_sf"/>
</dbReference>